<dbReference type="Pfam" id="PF03466">
    <property type="entry name" value="LysR_substrate"/>
    <property type="match status" value="1"/>
</dbReference>
<dbReference type="PANTHER" id="PTHR30537">
    <property type="entry name" value="HTH-TYPE TRANSCRIPTIONAL REGULATOR"/>
    <property type="match status" value="1"/>
</dbReference>
<dbReference type="CDD" id="cd08422">
    <property type="entry name" value="PBP2_CrgA_like"/>
    <property type="match status" value="1"/>
</dbReference>
<keyword evidence="3" id="KW-0238">DNA-binding</keyword>
<dbReference type="PROSITE" id="PS50931">
    <property type="entry name" value="HTH_LYSR"/>
    <property type="match status" value="1"/>
</dbReference>
<dbReference type="RefSeq" id="WP_316016395.1">
    <property type="nucleotide sequence ID" value="NZ_JAWDID010000001.1"/>
</dbReference>
<evidence type="ECO:0000256" key="3">
    <source>
        <dbReference type="ARBA" id="ARBA00023125"/>
    </source>
</evidence>
<evidence type="ECO:0000313" key="7">
    <source>
        <dbReference type="Proteomes" id="UP001254257"/>
    </source>
</evidence>
<dbReference type="Gene3D" id="3.40.190.290">
    <property type="match status" value="1"/>
</dbReference>
<accession>A0ABU3S0Y1</accession>
<dbReference type="Proteomes" id="UP001254257">
    <property type="component" value="Unassembled WGS sequence"/>
</dbReference>
<proteinExistence type="inferred from homology"/>
<evidence type="ECO:0000313" key="6">
    <source>
        <dbReference type="EMBL" id="MDU0338453.1"/>
    </source>
</evidence>
<protein>
    <submittedName>
        <fullName evidence="6">LysR family transcriptional regulator</fullName>
    </submittedName>
</protein>
<evidence type="ECO:0000256" key="4">
    <source>
        <dbReference type="ARBA" id="ARBA00023163"/>
    </source>
</evidence>
<dbReference type="InterPro" id="IPR036388">
    <property type="entry name" value="WH-like_DNA-bd_sf"/>
</dbReference>
<dbReference type="PANTHER" id="PTHR30537:SF5">
    <property type="entry name" value="HTH-TYPE TRANSCRIPTIONAL ACTIVATOR TTDR-RELATED"/>
    <property type="match status" value="1"/>
</dbReference>
<dbReference type="InterPro" id="IPR036390">
    <property type="entry name" value="WH_DNA-bd_sf"/>
</dbReference>
<evidence type="ECO:0000259" key="5">
    <source>
        <dbReference type="PROSITE" id="PS50931"/>
    </source>
</evidence>
<dbReference type="Gene3D" id="1.10.10.10">
    <property type="entry name" value="Winged helix-like DNA-binding domain superfamily/Winged helix DNA-binding domain"/>
    <property type="match status" value="1"/>
</dbReference>
<reference evidence="6 7" key="1">
    <citation type="submission" date="2023-09" db="EMBL/GenBank/DDBJ databases">
        <title>Whole genome shotgun sequencing (WGS) of Bosea sp. ZW T0_25, isolated from stored onions (Allium cepa).</title>
        <authorList>
            <person name="Stoll D.A."/>
            <person name="Huch M."/>
        </authorList>
    </citation>
    <scope>NUCLEOTIDE SEQUENCE [LARGE SCALE GENOMIC DNA]</scope>
    <source>
        <strain evidence="6 7">ZW T0_25</strain>
    </source>
</reference>
<dbReference type="InterPro" id="IPR005119">
    <property type="entry name" value="LysR_subst-bd"/>
</dbReference>
<dbReference type="SUPFAM" id="SSF46785">
    <property type="entry name" value="Winged helix' DNA-binding domain"/>
    <property type="match status" value="1"/>
</dbReference>
<comment type="similarity">
    <text evidence="1">Belongs to the LysR transcriptional regulatory family.</text>
</comment>
<dbReference type="EMBL" id="JAWDID010000001">
    <property type="protein sequence ID" value="MDU0338453.1"/>
    <property type="molecule type" value="Genomic_DNA"/>
</dbReference>
<keyword evidence="7" id="KW-1185">Reference proteome</keyword>
<sequence length="307" mass="34075">MDMLQAYRAFLRVAETGSFSRAAEEMRQQQSQVSRLVAGLESQLGVQLLRRTTRSVTVTEEGERYRLRLASILHALDECEGELRGRGREPSGLIRVACPTTLGRVLLVPIVSEFLKLYTKVRVELLMNNNLVNLAADGIDVAVRVGRQPVNDHPARKIGIVEQLVVASPAYLAGVDPITEPEHLLGKNCFCFSTNAGTQSWSFSRGDVARLVNVEGDFIANDADVLMQRCMAGLGVAMLPRWLAWAPVAEGKLQRLIPEWTNHSMALSIVSVNRNYRPKRVSVFLGFLEMHLKPFLVSPPSAGDRRD</sequence>
<dbReference type="SUPFAM" id="SSF53850">
    <property type="entry name" value="Periplasmic binding protein-like II"/>
    <property type="match status" value="1"/>
</dbReference>
<keyword evidence="4" id="KW-0804">Transcription</keyword>
<evidence type="ECO:0000256" key="1">
    <source>
        <dbReference type="ARBA" id="ARBA00009437"/>
    </source>
</evidence>
<comment type="caution">
    <text evidence="6">The sequence shown here is derived from an EMBL/GenBank/DDBJ whole genome shotgun (WGS) entry which is preliminary data.</text>
</comment>
<gene>
    <name evidence="6" type="ORF">RKE40_01090</name>
</gene>
<dbReference type="PRINTS" id="PR00039">
    <property type="entry name" value="HTHLYSR"/>
</dbReference>
<dbReference type="Pfam" id="PF00126">
    <property type="entry name" value="HTH_1"/>
    <property type="match status" value="1"/>
</dbReference>
<organism evidence="6 7">
    <name type="scientific">Bosea rubneri</name>
    <dbReference type="NCBI Taxonomy" id="3075434"/>
    <lineage>
        <taxon>Bacteria</taxon>
        <taxon>Pseudomonadati</taxon>
        <taxon>Pseudomonadota</taxon>
        <taxon>Alphaproteobacteria</taxon>
        <taxon>Hyphomicrobiales</taxon>
        <taxon>Boseaceae</taxon>
        <taxon>Bosea</taxon>
    </lineage>
</organism>
<keyword evidence="2" id="KW-0805">Transcription regulation</keyword>
<dbReference type="InterPro" id="IPR000847">
    <property type="entry name" value="LysR_HTH_N"/>
</dbReference>
<feature type="domain" description="HTH lysR-type" evidence="5">
    <location>
        <begin position="1"/>
        <end position="59"/>
    </location>
</feature>
<dbReference type="InterPro" id="IPR058163">
    <property type="entry name" value="LysR-type_TF_proteobact-type"/>
</dbReference>
<name>A0ABU3S0Y1_9HYPH</name>
<evidence type="ECO:0000256" key="2">
    <source>
        <dbReference type="ARBA" id="ARBA00023015"/>
    </source>
</evidence>